<keyword evidence="5 8" id="KW-0067">ATP-binding</keyword>
<dbReference type="PROSITE" id="PS50893">
    <property type="entry name" value="ABC_TRANSPORTER_2"/>
    <property type="match status" value="1"/>
</dbReference>
<dbReference type="GO" id="GO:0016887">
    <property type="term" value="F:ATP hydrolysis activity"/>
    <property type="evidence" value="ECO:0007669"/>
    <property type="project" value="InterPro"/>
</dbReference>
<keyword evidence="4" id="KW-0547">Nucleotide-binding</keyword>
<dbReference type="InterPro" id="IPR003593">
    <property type="entry name" value="AAA+_ATPase"/>
</dbReference>
<comment type="similarity">
    <text evidence="1">Belongs to the ABC transporter superfamily.</text>
</comment>
<proteinExistence type="inferred from homology"/>
<keyword evidence="3" id="KW-1003">Cell membrane</keyword>
<comment type="caution">
    <text evidence="8">The sequence shown here is derived from an EMBL/GenBank/DDBJ whole genome shotgun (WGS) entry which is preliminary data.</text>
</comment>
<evidence type="ECO:0000259" key="7">
    <source>
        <dbReference type="PROSITE" id="PS50893"/>
    </source>
</evidence>
<keyword evidence="2" id="KW-0813">Transport</keyword>
<evidence type="ECO:0000256" key="4">
    <source>
        <dbReference type="ARBA" id="ARBA00022741"/>
    </source>
</evidence>
<dbReference type="SUPFAM" id="SSF52540">
    <property type="entry name" value="P-loop containing nucleoside triphosphate hydrolases"/>
    <property type="match status" value="1"/>
</dbReference>
<dbReference type="GO" id="GO:0005524">
    <property type="term" value="F:ATP binding"/>
    <property type="evidence" value="ECO:0007669"/>
    <property type="project" value="UniProtKB-KW"/>
</dbReference>
<protein>
    <submittedName>
        <fullName evidence="8">ABC transporter ATP-binding protein</fullName>
    </submittedName>
</protein>
<dbReference type="InterPro" id="IPR052156">
    <property type="entry name" value="BCAA_Transport_ATP-bd_LivF"/>
</dbReference>
<dbReference type="InterPro" id="IPR017871">
    <property type="entry name" value="ABC_transporter-like_CS"/>
</dbReference>
<evidence type="ECO:0000256" key="6">
    <source>
        <dbReference type="ARBA" id="ARBA00022970"/>
    </source>
</evidence>
<reference evidence="8 9" key="1">
    <citation type="submission" date="2016-03" db="EMBL/GenBank/DDBJ databases">
        <title>Genome sequence of Variovorax paradoxus KB5.</title>
        <authorList>
            <person name="Jeong H."/>
            <person name="Hong C.E."/>
            <person name="Jo S.H."/>
            <person name="Park J.M."/>
        </authorList>
    </citation>
    <scope>NUCLEOTIDE SEQUENCE [LARGE SCALE GENOMIC DNA]</scope>
    <source>
        <strain evidence="8 9">KB5</strain>
    </source>
</reference>
<sequence>MSAGTTTPLLQVQDLKVNFGHVQAVKGIDFELHEGQITTLVGANGAGKSTTLLALSGLVKKTSGRVLFAGQDITALSPHKIVAGGVVQVAEGRATLTTLTVRDNLELGGYTRRDGAAARAADLERIYALFPVLKDRADGLAGNLSGGEQQMLAIGRALMARPRVLLLDEPSMGLAPIIVQDIFRTLREINKQGLTIFLVEQNVRQALKIADRAYVIETGSIVLSGTGRELLGNPKVQDAYLGS</sequence>
<evidence type="ECO:0000256" key="1">
    <source>
        <dbReference type="ARBA" id="ARBA00005417"/>
    </source>
</evidence>
<evidence type="ECO:0000256" key="3">
    <source>
        <dbReference type="ARBA" id="ARBA00022475"/>
    </source>
</evidence>
<evidence type="ECO:0000256" key="2">
    <source>
        <dbReference type="ARBA" id="ARBA00022448"/>
    </source>
</evidence>
<dbReference type="PROSITE" id="PS00211">
    <property type="entry name" value="ABC_TRANSPORTER_1"/>
    <property type="match status" value="1"/>
</dbReference>
<dbReference type="InterPro" id="IPR003439">
    <property type="entry name" value="ABC_transporter-like_ATP-bd"/>
</dbReference>
<accession>A0AA91DRC8</accession>
<dbReference type="PANTHER" id="PTHR43820">
    <property type="entry name" value="HIGH-AFFINITY BRANCHED-CHAIN AMINO ACID TRANSPORT ATP-BINDING PROTEIN LIVF"/>
    <property type="match status" value="1"/>
</dbReference>
<dbReference type="Gene3D" id="3.40.50.300">
    <property type="entry name" value="P-loop containing nucleotide triphosphate hydrolases"/>
    <property type="match status" value="1"/>
</dbReference>
<name>A0AA91DRC8_VARPD</name>
<dbReference type="EMBL" id="LVHG01000029">
    <property type="protein sequence ID" value="OAK65799.1"/>
    <property type="molecule type" value="Genomic_DNA"/>
</dbReference>
<dbReference type="InterPro" id="IPR027417">
    <property type="entry name" value="P-loop_NTPase"/>
</dbReference>
<dbReference type="CDD" id="cd03224">
    <property type="entry name" value="ABC_TM1139_LivF_branched"/>
    <property type="match status" value="1"/>
</dbReference>
<dbReference type="GO" id="GO:0015807">
    <property type="term" value="P:L-amino acid transport"/>
    <property type="evidence" value="ECO:0007669"/>
    <property type="project" value="TreeGrafter"/>
</dbReference>
<evidence type="ECO:0000256" key="5">
    <source>
        <dbReference type="ARBA" id="ARBA00022840"/>
    </source>
</evidence>
<gene>
    <name evidence="8" type="ORF">A3K87_00545</name>
</gene>
<keyword evidence="6" id="KW-0029">Amino-acid transport</keyword>
<dbReference type="Proteomes" id="UP000077852">
    <property type="component" value="Unassembled WGS sequence"/>
</dbReference>
<feature type="domain" description="ABC transporter" evidence="7">
    <location>
        <begin position="10"/>
        <end position="243"/>
    </location>
</feature>
<dbReference type="PANTHER" id="PTHR43820:SF4">
    <property type="entry name" value="HIGH-AFFINITY BRANCHED-CHAIN AMINO ACID TRANSPORT ATP-BINDING PROTEIN LIVF"/>
    <property type="match status" value="1"/>
</dbReference>
<organism evidence="8 9">
    <name type="scientific">Variovorax paradoxus</name>
    <dbReference type="NCBI Taxonomy" id="34073"/>
    <lineage>
        <taxon>Bacteria</taxon>
        <taxon>Pseudomonadati</taxon>
        <taxon>Pseudomonadota</taxon>
        <taxon>Betaproteobacteria</taxon>
        <taxon>Burkholderiales</taxon>
        <taxon>Comamonadaceae</taxon>
        <taxon>Variovorax</taxon>
    </lineage>
</organism>
<evidence type="ECO:0000313" key="9">
    <source>
        <dbReference type="Proteomes" id="UP000077852"/>
    </source>
</evidence>
<keyword evidence="3" id="KW-0472">Membrane</keyword>
<dbReference type="AlphaFoldDB" id="A0AA91DRC8"/>
<evidence type="ECO:0000313" key="8">
    <source>
        <dbReference type="EMBL" id="OAK65799.1"/>
    </source>
</evidence>
<dbReference type="SMART" id="SM00382">
    <property type="entry name" value="AAA"/>
    <property type="match status" value="1"/>
</dbReference>
<dbReference type="GO" id="GO:0015658">
    <property type="term" value="F:branched-chain amino acid transmembrane transporter activity"/>
    <property type="evidence" value="ECO:0007669"/>
    <property type="project" value="TreeGrafter"/>
</dbReference>
<dbReference type="Pfam" id="PF00005">
    <property type="entry name" value="ABC_tran"/>
    <property type="match status" value="1"/>
</dbReference>
<dbReference type="RefSeq" id="WP_081266848.1">
    <property type="nucleotide sequence ID" value="NZ_LVHG01000029.1"/>
</dbReference>